<dbReference type="CDD" id="cd07731">
    <property type="entry name" value="ComA-like_MBL-fold"/>
    <property type="match status" value="1"/>
</dbReference>
<dbReference type="GeneID" id="89588600"/>
<dbReference type="RefSeq" id="WP_034570373.1">
    <property type="nucleotide sequence ID" value="NZ_JQBS01000032.1"/>
</dbReference>
<name>A0A0R2HUG3_CARDV</name>
<dbReference type="PANTHER" id="PTHR30619">
    <property type="entry name" value="DNA INTERNALIZATION/COMPETENCE PROTEIN COMEC/REC2"/>
    <property type="match status" value="1"/>
</dbReference>
<dbReference type="AlphaFoldDB" id="A0A0R2HUG3"/>
<dbReference type="InterPro" id="IPR001279">
    <property type="entry name" value="Metallo-B-lactamas"/>
</dbReference>
<feature type="transmembrane region" description="Helical" evidence="1">
    <location>
        <begin position="21"/>
        <end position="39"/>
    </location>
</feature>
<dbReference type="Gene3D" id="3.60.15.10">
    <property type="entry name" value="Ribonuclease Z/Hydroxyacylglutathione hydrolase-like"/>
    <property type="match status" value="1"/>
</dbReference>
<dbReference type="SMART" id="SM00849">
    <property type="entry name" value="Lactamase_B"/>
    <property type="match status" value="1"/>
</dbReference>
<dbReference type="InterPro" id="IPR035681">
    <property type="entry name" value="ComA-like_MBL"/>
</dbReference>
<feature type="domain" description="Metallo-beta-lactamase" evidence="2">
    <location>
        <begin position="95"/>
        <end position="292"/>
    </location>
</feature>
<protein>
    <recommendedName>
        <fullName evidence="2">Metallo-beta-lactamase domain-containing protein</fullName>
    </recommendedName>
</protein>
<keyword evidence="1" id="KW-0472">Membrane</keyword>
<keyword evidence="1" id="KW-0812">Transmembrane</keyword>
<organism evidence="3 4">
    <name type="scientific">Carnobacterium divergens DSM 20623</name>
    <dbReference type="NCBI Taxonomy" id="1449336"/>
    <lineage>
        <taxon>Bacteria</taxon>
        <taxon>Bacillati</taxon>
        <taxon>Bacillota</taxon>
        <taxon>Bacilli</taxon>
        <taxon>Lactobacillales</taxon>
        <taxon>Carnobacteriaceae</taxon>
        <taxon>Carnobacterium</taxon>
    </lineage>
</organism>
<dbReference type="InterPro" id="IPR036866">
    <property type="entry name" value="RibonucZ/Hydroxyglut_hydro"/>
</dbReference>
<dbReference type="PANTHER" id="PTHR30619:SF7">
    <property type="entry name" value="BETA-LACTAMASE DOMAIN PROTEIN"/>
    <property type="match status" value="1"/>
</dbReference>
<evidence type="ECO:0000313" key="4">
    <source>
        <dbReference type="Proteomes" id="UP000051658"/>
    </source>
</evidence>
<dbReference type="EMBL" id="JQBS01000032">
    <property type="protein sequence ID" value="KRN56335.1"/>
    <property type="molecule type" value="Genomic_DNA"/>
</dbReference>
<proteinExistence type="predicted"/>
<evidence type="ECO:0000256" key="1">
    <source>
        <dbReference type="SAM" id="Phobius"/>
    </source>
</evidence>
<dbReference type="eggNOG" id="COG2333">
    <property type="taxonomic scope" value="Bacteria"/>
</dbReference>
<dbReference type="Proteomes" id="UP000051658">
    <property type="component" value="Unassembled WGS sequence"/>
</dbReference>
<dbReference type="Pfam" id="PF00753">
    <property type="entry name" value="Lactamase_B"/>
    <property type="match status" value="1"/>
</dbReference>
<sequence length="340" mass="37525">MATKRKKNKKLTKKQRFQLKASFVLLAMILCIMIGVVIGRNTDPNASLVDKVVQLPNELKEMILKETEYQPVEVPKKESTSSNENAIFRFLDIGQGDATLIQASDGTTILIDTGRYDDKEKRIIDYLNQYVGTGGKIDLLIFTHNDSDHIGNGDLVLKYFDVKEVWMNGHDATTKVYEKLLDAIAEKDTAYFEPKAGLTKAIGPFELEVFNPTDEAKSNQNDDSIITRVTIGEFSGMFPGDAAKRVEKQLLANGKSLSSTLLHIGHHGSKESSSTDWLAAVNPKVAIYSAGLNNTYHHPNIEAMERINALGIPVYGTDINGTITVSVAKDGSYTVEPTKK</sequence>
<keyword evidence="4" id="KW-1185">Reference proteome</keyword>
<evidence type="ECO:0000259" key="2">
    <source>
        <dbReference type="SMART" id="SM00849"/>
    </source>
</evidence>
<gene>
    <name evidence="3" type="ORF">IV74_GL001449</name>
</gene>
<reference evidence="3 4" key="1">
    <citation type="journal article" date="2015" name="Genome Announc.">
        <title>Expanding the biotechnology potential of lactobacilli through comparative genomics of 213 strains and associated genera.</title>
        <authorList>
            <person name="Sun Z."/>
            <person name="Harris H.M."/>
            <person name="McCann A."/>
            <person name="Guo C."/>
            <person name="Argimon S."/>
            <person name="Zhang W."/>
            <person name="Yang X."/>
            <person name="Jeffery I.B."/>
            <person name="Cooney J.C."/>
            <person name="Kagawa T.F."/>
            <person name="Liu W."/>
            <person name="Song Y."/>
            <person name="Salvetti E."/>
            <person name="Wrobel A."/>
            <person name="Rasinkangas P."/>
            <person name="Parkhill J."/>
            <person name="Rea M.C."/>
            <person name="O'Sullivan O."/>
            <person name="Ritari J."/>
            <person name="Douillard F.P."/>
            <person name="Paul Ross R."/>
            <person name="Yang R."/>
            <person name="Briner A.E."/>
            <person name="Felis G.E."/>
            <person name="de Vos W.M."/>
            <person name="Barrangou R."/>
            <person name="Klaenhammer T.R."/>
            <person name="Caufield P.W."/>
            <person name="Cui Y."/>
            <person name="Zhang H."/>
            <person name="O'Toole P.W."/>
        </authorList>
    </citation>
    <scope>NUCLEOTIDE SEQUENCE [LARGE SCALE GENOMIC DNA]</scope>
    <source>
        <strain evidence="3 4">DSM 20623</strain>
    </source>
</reference>
<dbReference type="InterPro" id="IPR052159">
    <property type="entry name" value="Competence_DNA_uptake"/>
</dbReference>
<accession>A0A0R2HUG3</accession>
<dbReference type="SUPFAM" id="SSF56281">
    <property type="entry name" value="Metallo-hydrolase/oxidoreductase"/>
    <property type="match status" value="1"/>
</dbReference>
<evidence type="ECO:0000313" key="3">
    <source>
        <dbReference type="EMBL" id="KRN56335.1"/>
    </source>
</evidence>
<comment type="caution">
    <text evidence="3">The sequence shown here is derived from an EMBL/GenBank/DDBJ whole genome shotgun (WGS) entry which is preliminary data.</text>
</comment>
<keyword evidence="1" id="KW-1133">Transmembrane helix</keyword>
<dbReference type="PATRIC" id="fig|1449336.4.peg.1479"/>